<dbReference type="PANTHER" id="PTHR13748:SF62">
    <property type="entry name" value="COBW DOMAIN-CONTAINING PROTEIN"/>
    <property type="match status" value="1"/>
</dbReference>
<dbReference type="Proteomes" id="UP000813420">
    <property type="component" value="Unassembled WGS sequence"/>
</dbReference>
<evidence type="ECO:0000259" key="3">
    <source>
        <dbReference type="Pfam" id="PF07683"/>
    </source>
</evidence>
<reference evidence="4" key="2">
    <citation type="submission" date="2021-09" db="EMBL/GenBank/DDBJ databases">
        <authorList>
            <person name="Gilroy R."/>
        </authorList>
    </citation>
    <scope>NUCLEOTIDE SEQUENCE</scope>
    <source>
        <strain evidence="4">USAMLcec4-12693</strain>
    </source>
</reference>
<feature type="domain" description="CobW/HypB/UreG nucleotide-binding" evidence="2">
    <location>
        <begin position="3"/>
        <end position="175"/>
    </location>
</feature>
<name>A0A9D2VY97_9FIRM</name>
<dbReference type="InterPro" id="IPR027417">
    <property type="entry name" value="P-loop_NTPase"/>
</dbReference>
<dbReference type="PANTHER" id="PTHR13748">
    <property type="entry name" value="COBW-RELATED"/>
    <property type="match status" value="1"/>
</dbReference>
<proteinExistence type="predicted"/>
<accession>A0A9D2VY97</accession>
<sequence>MKILIISGFLGAGKTTFIKEMSRKIQRDFVVMENEYGETNMDSAFLKGQENLNIWELTEGCICCSTKSDFASSILTIAGTLDPEYLIVEPTGVGVLSNVIRNIQQIEYERITLLRPITIVDADCFHRCMNDYPDIYMDQLRSAGTIVISKRSFISREEENQFVNHLKDLAPGVKVQAEHYSHQDISWWKGLLERDLKGNVLEAADQTAPDLETFALKDISFSGGTDLLCFLEDLVRGEFGSICRAKGIVNSDRLAVRFDVVDTAYSITGFDGEDTSQGVFIGRNIKRNTLRKRLLPQYIPGSSLRLPKRGADRLSTARPANTPT</sequence>
<evidence type="ECO:0000256" key="1">
    <source>
        <dbReference type="SAM" id="MobiDB-lite"/>
    </source>
</evidence>
<feature type="region of interest" description="Disordered" evidence="1">
    <location>
        <begin position="304"/>
        <end position="324"/>
    </location>
</feature>
<dbReference type="InterPro" id="IPR003495">
    <property type="entry name" value="CobW/HypB/UreG_nucleotide-bd"/>
</dbReference>
<evidence type="ECO:0000259" key="2">
    <source>
        <dbReference type="Pfam" id="PF02492"/>
    </source>
</evidence>
<dbReference type="RefSeq" id="WP_277272081.1">
    <property type="nucleotide sequence ID" value="NZ_DYXE01000058.1"/>
</dbReference>
<organism evidence="4 5">
    <name type="scientific">Merdimonas faecis</name>
    <dbReference type="NCBI Taxonomy" id="1653435"/>
    <lineage>
        <taxon>Bacteria</taxon>
        <taxon>Bacillati</taxon>
        <taxon>Bacillota</taxon>
        <taxon>Clostridia</taxon>
        <taxon>Lachnospirales</taxon>
        <taxon>Lachnospiraceae</taxon>
        <taxon>Merdimonas</taxon>
    </lineage>
</organism>
<reference evidence="4" key="1">
    <citation type="journal article" date="2021" name="PeerJ">
        <title>Extensive microbial diversity within the chicken gut microbiome revealed by metagenomics and culture.</title>
        <authorList>
            <person name="Gilroy R."/>
            <person name="Ravi A."/>
            <person name="Getino M."/>
            <person name="Pursley I."/>
            <person name="Horton D.L."/>
            <person name="Alikhan N.F."/>
            <person name="Baker D."/>
            <person name="Gharbi K."/>
            <person name="Hall N."/>
            <person name="Watson M."/>
            <person name="Adriaenssens E.M."/>
            <person name="Foster-Nyarko E."/>
            <person name="Jarju S."/>
            <person name="Secka A."/>
            <person name="Antonio M."/>
            <person name="Oren A."/>
            <person name="Chaudhuri R.R."/>
            <person name="La Ragione R."/>
            <person name="Hildebrand F."/>
            <person name="Pallen M.J."/>
        </authorList>
    </citation>
    <scope>NUCLEOTIDE SEQUENCE</scope>
    <source>
        <strain evidence="4">USAMLcec4-12693</strain>
    </source>
</reference>
<dbReference type="SUPFAM" id="SSF90002">
    <property type="entry name" value="Hypothetical protein YjiA, C-terminal domain"/>
    <property type="match status" value="1"/>
</dbReference>
<dbReference type="SUPFAM" id="SSF52540">
    <property type="entry name" value="P-loop containing nucleoside triphosphate hydrolases"/>
    <property type="match status" value="1"/>
</dbReference>
<dbReference type="Gene3D" id="3.40.50.300">
    <property type="entry name" value="P-loop containing nucleotide triphosphate hydrolases"/>
    <property type="match status" value="1"/>
</dbReference>
<dbReference type="InterPro" id="IPR051316">
    <property type="entry name" value="Zinc-reg_GTPase_activator"/>
</dbReference>
<dbReference type="EMBL" id="DYXE01000058">
    <property type="protein sequence ID" value="HJH49932.1"/>
    <property type="molecule type" value="Genomic_DNA"/>
</dbReference>
<dbReference type="InterPro" id="IPR011629">
    <property type="entry name" value="CobW-like_C"/>
</dbReference>
<dbReference type="Pfam" id="PF07683">
    <property type="entry name" value="CobW_C"/>
    <property type="match status" value="1"/>
</dbReference>
<dbReference type="AlphaFoldDB" id="A0A9D2VY97"/>
<protein>
    <submittedName>
        <fullName evidence="4">GTP-binding protein</fullName>
    </submittedName>
</protein>
<comment type="caution">
    <text evidence="4">The sequence shown here is derived from an EMBL/GenBank/DDBJ whole genome shotgun (WGS) entry which is preliminary data.</text>
</comment>
<dbReference type="GO" id="GO:0005737">
    <property type="term" value="C:cytoplasm"/>
    <property type="evidence" value="ECO:0007669"/>
    <property type="project" value="TreeGrafter"/>
</dbReference>
<evidence type="ECO:0000313" key="4">
    <source>
        <dbReference type="EMBL" id="HJH49932.1"/>
    </source>
</evidence>
<evidence type="ECO:0000313" key="5">
    <source>
        <dbReference type="Proteomes" id="UP000813420"/>
    </source>
</evidence>
<feature type="domain" description="CobW C-terminal" evidence="3">
    <location>
        <begin position="230"/>
        <end position="294"/>
    </location>
</feature>
<gene>
    <name evidence="4" type="ORF">K8V39_06685</name>
</gene>
<dbReference type="Pfam" id="PF02492">
    <property type="entry name" value="cobW"/>
    <property type="match status" value="1"/>
</dbReference>